<evidence type="ECO:0000259" key="2">
    <source>
        <dbReference type="Pfam" id="PF12770"/>
    </source>
</evidence>
<feature type="repeat" description="TPR" evidence="1">
    <location>
        <begin position="126"/>
        <end position="159"/>
    </location>
</feature>
<dbReference type="Pfam" id="PF13424">
    <property type="entry name" value="TPR_12"/>
    <property type="match status" value="4"/>
</dbReference>
<reference evidence="3" key="2">
    <citation type="journal article" date="2022" name="Microbiol. Resour. Announc.">
        <title>Metagenome Sequencing to Explore Phylogenomics of Terrestrial Cyanobacteria.</title>
        <authorList>
            <person name="Ward R.D."/>
            <person name="Stajich J.E."/>
            <person name="Johansen J.R."/>
            <person name="Huntemann M."/>
            <person name="Clum A."/>
            <person name="Foster B."/>
            <person name="Foster B."/>
            <person name="Roux S."/>
            <person name="Palaniappan K."/>
            <person name="Varghese N."/>
            <person name="Mukherjee S."/>
            <person name="Reddy T.B.K."/>
            <person name="Daum C."/>
            <person name="Copeland A."/>
            <person name="Chen I.A."/>
            <person name="Ivanova N.N."/>
            <person name="Kyrpides N.C."/>
            <person name="Shapiro N."/>
            <person name="Eloe-Fadrosh E.A."/>
            <person name="Pietrasiak N."/>
        </authorList>
    </citation>
    <scope>NUCLEOTIDE SEQUENCE</scope>
    <source>
        <strain evidence="3">GSE-NOS-MK-12-04C</strain>
    </source>
</reference>
<evidence type="ECO:0000313" key="4">
    <source>
        <dbReference type="Proteomes" id="UP000729701"/>
    </source>
</evidence>
<keyword evidence="1" id="KW-0802">TPR repeat</keyword>
<gene>
    <name evidence="3" type="ORF">KME60_28705</name>
</gene>
<dbReference type="EMBL" id="JAHHGZ010000042">
    <property type="protein sequence ID" value="MBW4671294.1"/>
    <property type="molecule type" value="Genomic_DNA"/>
</dbReference>
<dbReference type="SMART" id="SM00028">
    <property type="entry name" value="TPR"/>
    <property type="match status" value="11"/>
</dbReference>
<evidence type="ECO:0000313" key="3">
    <source>
        <dbReference type="EMBL" id="MBW4671294.1"/>
    </source>
</evidence>
<dbReference type="Pfam" id="PF12770">
    <property type="entry name" value="CHAT"/>
    <property type="match status" value="1"/>
</dbReference>
<proteinExistence type="predicted"/>
<dbReference type="Gene3D" id="1.25.40.10">
    <property type="entry name" value="Tetratricopeptide repeat domain"/>
    <property type="match status" value="3"/>
</dbReference>
<dbReference type="PANTHER" id="PTHR10098:SF108">
    <property type="entry name" value="TETRATRICOPEPTIDE REPEAT PROTEIN 28"/>
    <property type="match status" value="1"/>
</dbReference>
<dbReference type="InterPro" id="IPR024983">
    <property type="entry name" value="CHAT_dom"/>
</dbReference>
<feature type="domain" description="CHAT" evidence="2">
    <location>
        <begin position="652"/>
        <end position="933"/>
    </location>
</feature>
<dbReference type="SUPFAM" id="SSF48452">
    <property type="entry name" value="TPR-like"/>
    <property type="match status" value="3"/>
</dbReference>
<dbReference type="AlphaFoldDB" id="A0A951UVM5"/>
<dbReference type="Proteomes" id="UP000729701">
    <property type="component" value="Unassembled WGS sequence"/>
</dbReference>
<dbReference type="PROSITE" id="PS50293">
    <property type="entry name" value="TPR_REGION"/>
    <property type="match status" value="2"/>
</dbReference>
<evidence type="ECO:0000256" key="1">
    <source>
        <dbReference type="PROSITE-ProRule" id="PRU00339"/>
    </source>
</evidence>
<comment type="caution">
    <text evidence="3">The sequence shown here is derived from an EMBL/GenBank/DDBJ whole genome shotgun (WGS) entry which is preliminary data.</text>
</comment>
<reference evidence="3" key="1">
    <citation type="submission" date="2021-05" db="EMBL/GenBank/DDBJ databases">
        <authorList>
            <person name="Pietrasiak N."/>
            <person name="Ward R."/>
            <person name="Stajich J.E."/>
            <person name="Kurbessoian T."/>
        </authorList>
    </citation>
    <scope>NUCLEOTIDE SEQUENCE</scope>
    <source>
        <strain evidence="3">GSE-NOS-MK-12-04C</strain>
    </source>
</reference>
<protein>
    <submittedName>
        <fullName evidence="3">CHAT domain-containing protein</fullName>
    </submittedName>
</protein>
<dbReference type="PROSITE" id="PS50005">
    <property type="entry name" value="TPR"/>
    <property type="match status" value="3"/>
</dbReference>
<dbReference type="InterPro" id="IPR011990">
    <property type="entry name" value="TPR-like_helical_dom_sf"/>
</dbReference>
<accession>A0A951UVM5</accession>
<sequence length="935" mass="104472">MSYDQLSLTALMALILTTSLPIANLPPLFQGSQVLAQSPADRKAEADRLFVQGIEQANTIQFRAALQSWQQALKIYQEIKDRKGEGGALANLANIYKALENYPKIIEYYKEYLPIARETKNRKGESDALFNIGLAYASLQDYTKAIEYYEQGLPIAREIKDHQNEFYTLGNLGITYLQLKNYRKAIEYEQQYLAIAQKIKDLPRELQGLKLLAVAYQGLSDFPKALEFSQQGLAIAKEIKDRNEQGQLQGLLGMVYLNLRDYPKAVESNKQSLAIAREFKSRDSEGNALDNLGNAYMALGDYPKAMEYYQQSLAIAREIKDRSTEHRTLNGLASAYMALGDYPKAMEYYQQNLAIAREIKDDLGEIIALGNIGLVYMLLGDYPKGIEYFQQELTNARKIKDPFGEKLALKHFAFFYLLSGDYPKAIEYFQQELTNARKIKDTNGKSFALNNLGLAFYKQGNLTLAESNLIEAIKFQESLRAKELKDIEKIPFYDTQRNAYETLQKVLIAQNKTDAALEIAERGRGRAFVELLASRIFSNPKEQSPTPPTITEIKQIAKQQNSTLVQYSIISSDEFKEGKQLAQELELYIWVIKPTGEVTFRKADLKPLWQKENTTLAKLVITSRNSIGARGTSFRGIKVTYNPNTPKAKNNLKRLHELLINPIADLLPKNSNDRVIFIPQSSLFLVPFAALQDSDGKYLIEKHTILTSPSIQVLDLTHKQRQRIGTQPIQGKDTLIVGNPTMPFLAPKIGETPQQLIPLPGAEREANAISKLLKTEPLMGNKATEATVVKRLPEARFVHLATHGLFDDIQGLNSGIALTPSGKDDGLLTASEILDLKLNVELVVLSACDTGRGRISGDGVIGLSRSLISAGVSSVLVSLWSVPDAPTALLMTEFYQNIQKGSDKAQALRQAMMTTMKNNPNPVDWAAFTLIGEAE</sequence>
<dbReference type="PANTHER" id="PTHR10098">
    <property type="entry name" value="RAPSYN-RELATED"/>
    <property type="match status" value="1"/>
</dbReference>
<dbReference type="InterPro" id="IPR019734">
    <property type="entry name" value="TPR_rpt"/>
</dbReference>
<name>A0A951UVM5_9CYAN</name>
<organism evidence="3 4">
    <name type="scientific">Cyanomargarita calcarea GSE-NOS-MK-12-04C</name>
    <dbReference type="NCBI Taxonomy" id="2839659"/>
    <lineage>
        <taxon>Bacteria</taxon>
        <taxon>Bacillati</taxon>
        <taxon>Cyanobacteriota</taxon>
        <taxon>Cyanophyceae</taxon>
        <taxon>Nostocales</taxon>
        <taxon>Cyanomargaritaceae</taxon>
        <taxon>Cyanomargarita</taxon>
    </lineage>
</organism>
<dbReference type="Pfam" id="PF13176">
    <property type="entry name" value="TPR_7"/>
    <property type="match status" value="1"/>
</dbReference>
<feature type="repeat" description="TPR" evidence="1">
    <location>
        <begin position="286"/>
        <end position="319"/>
    </location>
</feature>
<feature type="repeat" description="TPR" evidence="1">
    <location>
        <begin position="326"/>
        <end position="359"/>
    </location>
</feature>